<evidence type="ECO:0008006" key="4">
    <source>
        <dbReference type="Google" id="ProtNLM"/>
    </source>
</evidence>
<feature type="compositionally biased region" description="Low complexity" evidence="1">
    <location>
        <begin position="390"/>
        <end position="415"/>
    </location>
</feature>
<organism evidence="2 3">
    <name type="scientific">Amycolatopsis echigonensis</name>
    <dbReference type="NCBI Taxonomy" id="2576905"/>
    <lineage>
        <taxon>Bacteria</taxon>
        <taxon>Bacillati</taxon>
        <taxon>Actinomycetota</taxon>
        <taxon>Actinomycetes</taxon>
        <taxon>Pseudonocardiales</taxon>
        <taxon>Pseudonocardiaceae</taxon>
        <taxon>Amycolatopsis</taxon>
    </lineage>
</organism>
<keyword evidence="3" id="KW-1185">Reference proteome</keyword>
<sequence length="481" mass="46158">MAPNTNTSAPGGSVPDGSGYNTSGYGTSSSVPAPGSAVAMGSNSTADDIVASARSSSGGFEIGGDRAIANPPNWQAQESHQLYIGATTDNDPGTAESTGQHWAKHGTELKQASDDLYNAITELGNVWVGQGAAGAQGALVAIANSGTQASDAAHTMADRLARQAAAAAEVKKMPAPRDYDPKQAMTAALAGGPAALAADQKAQADAANDVKAQQVAFFNAYTQAMSEVDSSTPSFGPDSLGMKPTATHFNGNSFNSVNNIGHTDAPGALSSPASFGTVGAHGAFGGTGVAGHGAPAHVSADSGKYGTSGFEGGGGALGAGAGAGAGVGVGAGSGVGAAPVAPAAPASSGGSGLGAALGLGAIGAGAGFAGGKLGEGNRSGSRKEEEGKTSAASEHQSGQSAASAAPQQQGVVPASGTIGQPQGGMNPMGGGMGGAGAHGAGEGDEEHTHASFLIEPDPDDAFGANQATPPPVIGAWSDDDN</sequence>
<feature type="compositionally biased region" description="Gly residues" evidence="1">
    <location>
        <begin position="426"/>
        <end position="440"/>
    </location>
</feature>
<dbReference type="InterPro" id="IPR036689">
    <property type="entry name" value="ESAT-6-like_sf"/>
</dbReference>
<proteinExistence type="predicted"/>
<dbReference type="Gene3D" id="1.20.1260.20">
    <property type="entry name" value="PPE superfamily"/>
    <property type="match status" value="1"/>
</dbReference>
<protein>
    <recommendedName>
        <fullName evidence="4">PPE family protein</fullName>
    </recommendedName>
</protein>
<dbReference type="EMBL" id="PJMY01000003">
    <property type="protein sequence ID" value="PKV93534.1"/>
    <property type="molecule type" value="Genomic_DNA"/>
</dbReference>
<accession>A0A2N3WI47</accession>
<feature type="compositionally biased region" description="Low complexity" evidence="1">
    <location>
        <begin position="17"/>
        <end position="39"/>
    </location>
</feature>
<reference evidence="2 3" key="1">
    <citation type="submission" date="2017-12" db="EMBL/GenBank/DDBJ databases">
        <title>Sequencing the genomes of 1000 Actinobacteria strains.</title>
        <authorList>
            <person name="Klenk H.-P."/>
        </authorList>
    </citation>
    <scope>NUCLEOTIDE SEQUENCE [LARGE SCALE GENOMIC DNA]</scope>
    <source>
        <strain evidence="2 3">DSM 45165</strain>
    </source>
</reference>
<dbReference type="InterPro" id="IPR038332">
    <property type="entry name" value="PPE_sf"/>
</dbReference>
<name>A0A2N3WI47_9PSEU</name>
<evidence type="ECO:0000313" key="3">
    <source>
        <dbReference type="Proteomes" id="UP000233750"/>
    </source>
</evidence>
<feature type="compositionally biased region" description="Polar residues" evidence="1">
    <location>
        <begin position="1"/>
        <end position="10"/>
    </location>
</feature>
<feature type="region of interest" description="Disordered" evidence="1">
    <location>
        <begin position="370"/>
        <end position="481"/>
    </location>
</feature>
<dbReference type="AlphaFoldDB" id="A0A2N3WI47"/>
<feature type="region of interest" description="Disordered" evidence="1">
    <location>
        <begin position="1"/>
        <end position="43"/>
    </location>
</feature>
<dbReference type="RefSeq" id="WP_416332757.1">
    <property type="nucleotide sequence ID" value="NZ_PJMY01000003.1"/>
</dbReference>
<dbReference type="SUPFAM" id="SSF140453">
    <property type="entry name" value="EsxAB dimer-like"/>
    <property type="match status" value="1"/>
</dbReference>
<comment type="caution">
    <text evidence="2">The sequence shown here is derived from an EMBL/GenBank/DDBJ whole genome shotgun (WGS) entry which is preliminary data.</text>
</comment>
<dbReference type="Proteomes" id="UP000233750">
    <property type="component" value="Unassembled WGS sequence"/>
</dbReference>
<evidence type="ECO:0000313" key="2">
    <source>
        <dbReference type="EMBL" id="PKV93534.1"/>
    </source>
</evidence>
<gene>
    <name evidence="2" type="ORF">ATK30_4385</name>
</gene>
<evidence type="ECO:0000256" key="1">
    <source>
        <dbReference type="SAM" id="MobiDB-lite"/>
    </source>
</evidence>